<dbReference type="Proteomes" id="UP000002429">
    <property type="component" value="Plasmid megaplasmid"/>
</dbReference>
<dbReference type="AlphaFoldDB" id="Q1LBG6"/>
<name>Q1LBG6_CUPMC</name>
<dbReference type="SUPFAM" id="SSF160935">
    <property type="entry name" value="VPA0735-like"/>
    <property type="match status" value="1"/>
</dbReference>
<keyword evidence="1" id="KW-0614">Plasmid</keyword>
<dbReference type="InterPro" id="IPR037049">
    <property type="entry name" value="DUF1214_C_sf"/>
</dbReference>
<dbReference type="Gene3D" id="2.60.120.600">
    <property type="entry name" value="Domain of unknown function DUF1214, C-terminal domain"/>
    <property type="match status" value="1"/>
</dbReference>
<gene>
    <name evidence="1" type="ordered locus">Rmet_5651</name>
</gene>
<proteinExistence type="predicted"/>
<geneLocation type="plasmid" evidence="1 2">
    <name>megaplasmid</name>
</geneLocation>
<dbReference type="KEGG" id="rme:Rmet_5651"/>
<dbReference type="HOGENOM" id="CLU_2790990_0_0_4"/>
<sequence>MKDVPVDGFWSVSVYNAEGYLQKHPANAYTLAPTSSRKPNRRSDLHRIRLCPQATCRRGDNGYWHMAK</sequence>
<evidence type="ECO:0008006" key="3">
    <source>
        <dbReference type="Google" id="ProtNLM"/>
    </source>
</evidence>
<dbReference type="EMBL" id="CP000353">
    <property type="protein sequence ID" value="ABF12510.1"/>
    <property type="molecule type" value="Genomic_DNA"/>
</dbReference>
<evidence type="ECO:0000313" key="1">
    <source>
        <dbReference type="EMBL" id="ABF12510.1"/>
    </source>
</evidence>
<keyword evidence="2" id="KW-1185">Reference proteome</keyword>
<accession>Q1LBG6</accession>
<organism evidence="1 2">
    <name type="scientific">Cupriavidus metallidurans (strain ATCC 43123 / DSM 2839 / NBRC 102507 / CH34)</name>
    <name type="common">Ralstonia metallidurans</name>
    <dbReference type="NCBI Taxonomy" id="266264"/>
    <lineage>
        <taxon>Bacteria</taxon>
        <taxon>Pseudomonadati</taxon>
        <taxon>Pseudomonadota</taxon>
        <taxon>Betaproteobacteria</taxon>
        <taxon>Burkholderiales</taxon>
        <taxon>Burkholderiaceae</taxon>
        <taxon>Cupriavidus</taxon>
    </lineage>
</organism>
<evidence type="ECO:0000313" key="2">
    <source>
        <dbReference type="Proteomes" id="UP000002429"/>
    </source>
</evidence>
<protein>
    <recommendedName>
        <fullName evidence="3">DUF1214 domain-containing protein</fullName>
    </recommendedName>
</protein>
<reference evidence="2" key="1">
    <citation type="journal article" date="2010" name="PLoS ONE">
        <title>The complete genome sequence of Cupriavidus metallidurans strain CH34, a master survivalist in harsh and anthropogenic environments.</title>
        <authorList>
            <person name="Janssen P.J."/>
            <person name="Van Houdt R."/>
            <person name="Moors H."/>
            <person name="Monsieurs P."/>
            <person name="Morin N."/>
            <person name="Michaux A."/>
            <person name="Benotmane M.A."/>
            <person name="Leys N."/>
            <person name="Vallaeys T."/>
            <person name="Lapidus A."/>
            <person name="Monchy S."/>
            <person name="Medigue C."/>
            <person name="Taghavi S."/>
            <person name="McCorkle S."/>
            <person name="Dunn J."/>
            <person name="van der Lelie D."/>
            <person name="Mergeay M."/>
        </authorList>
    </citation>
    <scope>NUCLEOTIDE SEQUENCE [LARGE SCALE GENOMIC DNA]</scope>
    <source>
        <strain evidence="2">ATCC 43123 / DSM 2839 / NBRC 102507 / CH34</strain>
    </source>
</reference>